<dbReference type="InterPro" id="IPR042183">
    <property type="entry name" value="MmgE/PrpD_sf_1"/>
</dbReference>
<accession>A0A2S9EHE6</accession>
<dbReference type="InterPro" id="IPR005656">
    <property type="entry name" value="MmgE_PrpD"/>
</dbReference>
<sequence length="477" mass="49971">MSLRQRHGLRDRRRHHGARGSITVATTIDRQWVARHLLLLEAPIPETVASALGRLLADTVAIAAYARRHQVGGTQMDSTLAQPISPGCSVWGSTLRTDPARAALLNGTAAEALDFQEVLINPRNNGHAAVVIVPAILALAEHHGVVGKRLLRALWIAFAANISLAEALGRGHRSAQAGFRTTSLIAPVAAALGCSALLDDDLDRVCHGTAIAASSLSAGLLSALSPKVGSYSQDKDLAVGFSAQHAVQSVLLAQAGATGPAAFLTGEHGWLASFGFDTAQVDFLSGNPLTQNLDSFAIKPYPACFGCQTAIRLALELRQQVPAGQVVSIAVRVNGGSARSLSTRVIENDLAARFSLPYVVASAFVRGRAALEDFEGAALVDASVLGFMARIRVEASAEMDQQQARTGGFPAALTVHALTGEVVELAYDGPYAALDRGGRDGLLQGKLQALCDAPLLARLQSVVDAPLHAERLFGIGV</sequence>
<dbReference type="EMBL" id="PCQL01000022">
    <property type="protein sequence ID" value="PRC14600.1"/>
    <property type="molecule type" value="Genomic_DNA"/>
</dbReference>
<feature type="domain" description="MmgE/PrpD N-terminal" evidence="2">
    <location>
        <begin position="44"/>
        <end position="274"/>
    </location>
</feature>
<dbReference type="Proteomes" id="UP000238045">
    <property type="component" value="Unassembled WGS sequence"/>
</dbReference>
<dbReference type="GO" id="GO:0016829">
    <property type="term" value="F:lyase activity"/>
    <property type="evidence" value="ECO:0007669"/>
    <property type="project" value="InterPro"/>
</dbReference>
<evidence type="ECO:0000313" key="4">
    <source>
        <dbReference type="EMBL" id="PRC14600.1"/>
    </source>
</evidence>
<dbReference type="InterPro" id="IPR042188">
    <property type="entry name" value="MmgE/PrpD_sf_2"/>
</dbReference>
<dbReference type="SUPFAM" id="SSF103378">
    <property type="entry name" value="2-methylcitrate dehydratase PrpD"/>
    <property type="match status" value="1"/>
</dbReference>
<feature type="domain" description="MmgE/PrpD C-terminal" evidence="3">
    <location>
        <begin position="301"/>
        <end position="452"/>
    </location>
</feature>
<evidence type="ECO:0000313" key="5">
    <source>
        <dbReference type="Proteomes" id="UP000238045"/>
    </source>
</evidence>
<dbReference type="InterPro" id="IPR045336">
    <property type="entry name" value="MmgE_PrpD_N"/>
</dbReference>
<comment type="similarity">
    <text evidence="1">Belongs to the PrpD family.</text>
</comment>
<dbReference type="Pfam" id="PF19305">
    <property type="entry name" value="MmgE_PrpD_C"/>
    <property type="match status" value="1"/>
</dbReference>
<dbReference type="Pfam" id="PF03972">
    <property type="entry name" value="MmgE_PrpD_N"/>
    <property type="match status" value="1"/>
</dbReference>
<organism evidence="4 5">
    <name type="scientific">Pseudomonas poae</name>
    <dbReference type="NCBI Taxonomy" id="200451"/>
    <lineage>
        <taxon>Bacteria</taxon>
        <taxon>Pseudomonadati</taxon>
        <taxon>Pseudomonadota</taxon>
        <taxon>Gammaproteobacteria</taxon>
        <taxon>Pseudomonadales</taxon>
        <taxon>Pseudomonadaceae</taxon>
        <taxon>Pseudomonas</taxon>
    </lineage>
</organism>
<gene>
    <name evidence="4" type="ORF">CQZ99_19125</name>
</gene>
<dbReference type="PANTHER" id="PTHR16943:SF8">
    <property type="entry name" value="2-METHYLCITRATE DEHYDRATASE"/>
    <property type="match status" value="1"/>
</dbReference>
<dbReference type="PANTHER" id="PTHR16943">
    <property type="entry name" value="2-METHYLCITRATE DEHYDRATASE-RELATED"/>
    <property type="match status" value="1"/>
</dbReference>
<name>A0A2S9EHE6_9PSED</name>
<dbReference type="Gene3D" id="1.10.4100.10">
    <property type="entry name" value="2-methylcitrate dehydratase PrpD"/>
    <property type="match status" value="1"/>
</dbReference>
<evidence type="ECO:0000259" key="3">
    <source>
        <dbReference type="Pfam" id="PF19305"/>
    </source>
</evidence>
<comment type="caution">
    <text evidence="4">The sequence shown here is derived from an EMBL/GenBank/DDBJ whole genome shotgun (WGS) entry which is preliminary data.</text>
</comment>
<reference evidence="4 5" key="1">
    <citation type="submission" date="2017-09" db="EMBL/GenBank/DDBJ databases">
        <title>Genomic, metabolic, and phenotypic characteristics of bacterial isolates from the natural microbiome of the model nematode Caenorhabditis elegans.</title>
        <authorList>
            <person name="Zimmermann J."/>
            <person name="Obeng N."/>
            <person name="Yang W."/>
            <person name="Obeng O."/>
            <person name="Kissoyan K."/>
            <person name="Pees B."/>
            <person name="Dirksen P."/>
            <person name="Hoppner M."/>
            <person name="Franke A."/>
            <person name="Rosenstiel P."/>
            <person name="Leippe M."/>
            <person name="Dierking K."/>
            <person name="Kaleta C."/>
            <person name="Schulenburg H."/>
        </authorList>
    </citation>
    <scope>NUCLEOTIDE SEQUENCE [LARGE SCALE GENOMIC DNA]</scope>
    <source>
        <strain evidence="4 5">MYb117</strain>
    </source>
</reference>
<evidence type="ECO:0008006" key="6">
    <source>
        <dbReference type="Google" id="ProtNLM"/>
    </source>
</evidence>
<keyword evidence="5" id="KW-1185">Reference proteome</keyword>
<evidence type="ECO:0000256" key="1">
    <source>
        <dbReference type="ARBA" id="ARBA00006174"/>
    </source>
</evidence>
<proteinExistence type="inferred from homology"/>
<dbReference type="AlphaFoldDB" id="A0A2S9EHE6"/>
<dbReference type="InterPro" id="IPR045337">
    <property type="entry name" value="MmgE_PrpD_C"/>
</dbReference>
<evidence type="ECO:0000259" key="2">
    <source>
        <dbReference type="Pfam" id="PF03972"/>
    </source>
</evidence>
<protein>
    <recommendedName>
        <fullName evidence="6">MmgE/PrpD family protein</fullName>
    </recommendedName>
</protein>
<dbReference type="Gene3D" id="3.30.1330.120">
    <property type="entry name" value="2-methylcitrate dehydratase PrpD"/>
    <property type="match status" value="1"/>
</dbReference>
<dbReference type="InterPro" id="IPR036148">
    <property type="entry name" value="MmgE/PrpD_sf"/>
</dbReference>